<accession>A0A4Z0AT07</accession>
<dbReference type="InterPro" id="IPR057580">
    <property type="entry name" value="Deam_C"/>
</dbReference>
<name>A0A4Z0AT07_9PSED</name>
<dbReference type="AlphaFoldDB" id="A0A4Z0AT07"/>
<comment type="caution">
    <text evidence="2">The sequence shown here is derived from an EMBL/GenBank/DDBJ whole genome shotgun (WGS) entry which is preliminary data.</text>
</comment>
<protein>
    <recommendedName>
        <fullName evidence="1">Putative cytidine deaminase C-terminal domain-containing protein</fullName>
    </recommendedName>
</protein>
<evidence type="ECO:0000259" key="1">
    <source>
        <dbReference type="Pfam" id="PF24241"/>
    </source>
</evidence>
<dbReference type="Proteomes" id="UP000297734">
    <property type="component" value="Unassembled WGS sequence"/>
</dbReference>
<keyword evidence="3" id="KW-1185">Reference proteome</keyword>
<feature type="domain" description="Putative cytidine deaminase C-terminal" evidence="1">
    <location>
        <begin position="9"/>
        <end position="73"/>
    </location>
</feature>
<dbReference type="EMBL" id="QUZT01000045">
    <property type="protein sequence ID" value="TFY89952.1"/>
    <property type="molecule type" value="Genomic_DNA"/>
</dbReference>
<proteinExistence type="predicted"/>
<reference evidence="2 3" key="1">
    <citation type="journal article" date="2019" name="Syst. Appl. Microbiol.">
        <title>New species of pathogenic Pseudomonas isolated from citrus in Tunisia: Proposal of Pseudomonas kairouanensis sp. nov. and Pseudomonas nabeulensis sp. nov.</title>
        <authorList>
            <person name="Oueslati M."/>
            <person name="Mulet M."/>
            <person name="Gomila M."/>
            <person name="Berge O."/>
            <person name="Hajlaoui M.R."/>
            <person name="Lalucat J."/>
            <person name="Sadfi-Zouaoui N."/>
            <person name="Garcia-Valdes E."/>
        </authorList>
    </citation>
    <scope>NUCLEOTIDE SEQUENCE [LARGE SCALE GENOMIC DNA]</scope>
    <source>
        <strain evidence="2 3">E10B</strain>
    </source>
</reference>
<gene>
    <name evidence="2" type="ORF">DYL61_21320</name>
</gene>
<dbReference type="RefSeq" id="WP_420825085.1">
    <property type="nucleotide sequence ID" value="NZ_QUZT01000045.1"/>
</dbReference>
<evidence type="ECO:0000313" key="2">
    <source>
        <dbReference type="EMBL" id="TFY89952.1"/>
    </source>
</evidence>
<organism evidence="2 3">
    <name type="scientific">Pseudomonas nabeulensis</name>
    <dbReference type="NCBI Taxonomy" id="2293833"/>
    <lineage>
        <taxon>Bacteria</taxon>
        <taxon>Pseudomonadati</taxon>
        <taxon>Pseudomonadota</taxon>
        <taxon>Gammaproteobacteria</taxon>
        <taxon>Pseudomonadales</taxon>
        <taxon>Pseudomonadaceae</taxon>
        <taxon>Pseudomonas</taxon>
    </lineage>
</organism>
<evidence type="ECO:0000313" key="3">
    <source>
        <dbReference type="Proteomes" id="UP000297734"/>
    </source>
</evidence>
<dbReference type="Pfam" id="PF24241">
    <property type="entry name" value="Deam_C"/>
    <property type="match status" value="1"/>
</dbReference>
<sequence length="74" mass="8013">MLTSELYSKHYNAGKTLGAAMTLKVEEQAVCGCCRGDIAATAEKAGLKSLEISGVATRKTLYWKPGMRSIKEMD</sequence>